<proteinExistence type="predicted"/>
<dbReference type="EMBL" id="LKCW01000126">
    <property type="protein sequence ID" value="KPM38729.1"/>
    <property type="molecule type" value="Genomic_DNA"/>
</dbReference>
<dbReference type="PANTHER" id="PTHR47843:SF2">
    <property type="entry name" value="BTB DOMAIN-CONTAINING PROTEIN"/>
    <property type="match status" value="1"/>
</dbReference>
<dbReference type="OrthoDB" id="9997739at2759"/>
<comment type="caution">
    <text evidence="3">The sequence shown here is derived from an EMBL/GenBank/DDBJ whole genome shotgun (WGS) entry which is preliminary data.</text>
</comment>
<feature type="domain" description="BTB" evidence="2">
    <location>
        <begin position="13"/>
        <end position="81"/>
    </location>
</feature>
<dbReference type="InterPro" id="IPR000210">
    <property type="entry name" value="BTB/POZ_dom"/>
</dbReference>
<sequence length="292" mass="33142">MERISKKTVAMSRPFRFLIGPQEEEFTIHAALVAHQSSPLRALVQAAFKASDLCVKWNDINVTTFVSFWQFVYTGDYDTPEHLVTVVSDTTAGSEDKVQGVENDTAALPETSYDYAARPETPDDGEVPVPARSPPSIPNGDWSPVLPKSKKKKTRMTKRESAWMFFKAMSDEYTPLEDEKIFKEGTAGLLHHAEVYVLGDRYGILRLMNRSWQKIHQALISVKIDERNIGGLLAVLRFCFEGLVPYELEELLIHYASAKVEHLWKYKEFSEFLESCGRFSKALVGTMIRVLD</sequence>
<dbReference type="PANTHER" id="PTHR47843">
    <property type="entry name" value="BTB DOMAIN-CONTAINING PROTEIN-RELATED"/>
    <property type="match status" value="1"/>
</dbReference>
<dbReference type="SUPFAM" id="SSF54695">
    <property type="entry name" value="POZ domain"/>
    <property type="match status" value="1"/>
</dbReference>
<accession>A0A0P7ALS0</accession>
<dbReference type="InterPro" id="IPR011333">
    <property type="entry name" value="SKP1/BTB/POZ_sf"/>
</dbReference>
<keyword evidence="4" id="KW-1185">Reference proteome</keyword>
<protein>
    <recommendedName>
        <fullName evidence="2">BTB domain-containing protein</fullName>
    </recommendedName>
</protein>
<name>A0A0P7ALS0_9HYPO</name>
<evidence type="ECO:0000259" key="2">
    <source>
        <dbReference type="PROSITE" id="PS50097"/>
    </source>
</evidence>
<organism evidence="3 4">
    <name type="scientific">Neonectria ditissima</name>
    <dbReference type="NCBI Taxonomy" id="78410"/>
    <lineage>
        <taxon>Eukaryota</taxon>
        <taxon>Fungi</taxon>
        <taxon>Dikarya</taxon>
        <taxon>Ascomycota</taxon>
        <taxon>Pezizomycotina</taxon>
        <taxon>Sordariomycetes</taxon>
        <taxon>Hypocreomycetidae</taxon>
        <taxon>Hypocreales</taxon>
        <taxon>Nectriaceae</taxon>
        <taxon>Neonectria</taxon>
    </lineage>
</organism>
<dbReference type="Proteomes" id="UP000050424">
    <property type="component" value="Unassembled WGS sequence"/>
</dbReference>
<feature type="region of interest" description="Disordered" evidence="1">
    <location>
        <begin position="109"/>
        <end position="151"/>
    </location>
</feature>
<evidence type="ECO:0000313" key="3">
    <source>
        <dbReference type="EMBL" id="KPM38729.1"/>
    </source>
</evidence>
<dbReference type="Gene3D" id="3.30.710.10">
    <property type="entry name" value="Potassium Channel Kv1.1, Chain A"/>
    <property type="match status" value="1"/>
</dbReference>
<evidence type="ECO:0000313" key="4">
    <source>
        <dbReference type="Proteomes" id="UP000050424"/>
    </source>
</evidence>
<dbReference type="STRING" id="78410.A0A0P7ALS0"/>
<dbReference type="AlphaFoldDB" id="A0A0P7ALS0"/>
<gene>
    <name evidence="3" type="ORF">AK830_g7834</name>
</gene>
<reference evidence="3 4" key="1">
    <citation type="submission" date="2015-09" db="EMBL/GenBank/DDBJ databases">
        <title>Draft genome of a European isolate of the apple canker pathogen Neonectria ditissima.</title>
        <authorList>
            <person name="Gomez-Cortecero A."/>
            <person name="Harrison R.J."/>
            <person name="Armitage A.D."/>
        </authorList>
    </citation>
    <scope>NUCLEOTIDE SEQUENCE [LARGE SCALE GENOMIC DNA]</scope>
    <source>
        <strain evidence="3 4">R09/05</strain>
    </source>
</reference>
<evidence type="ECO:0000256" key="1">
    <source>
        <dbReference type="SAM" id="MobiDB-lite"/>
    </source>
</evidence>
<dbReference type="PROSITE" id="PS50097">
    <property type="entry name" value="BTB"/>
    <property type="match status" value="1"/>
</dbReference>